<dbReference type="EMBL" id="LACB01000034">
    <property type="protein sequence ID" value="KAJ9491344.1"/>
    <property type="molecule type" value="Genomic_DNA"/>
</dbReference>
<evidence type="ECO:0000313" key="1">
    <source>
        <dbReference type="EMBL" id="KAJ9491344.1"/>
    </source>
</evidence>
<reference evidence="1" key="2">
    <citation type="journal article" date="2016" name="Fungal Biol.">
        <title>Ochratoxin A production by Penicillium thymicola.</title>
        <authorList>
            <person name="Nguyen H.D.T."/>
            <person name="McMullin D.R."/>
            <person name="Ponomareva E."/>
            <person name="Riley R."/>
            <person name="Pomraning K.R."/>
            <person name="Baker S.E."/>
            <person name="Seifert K.A."/>
        </authorList>
    </citation>
    <scope>NUCLEOTIDE SEQUENCE</scope>
    <source>
        <strain evidence="1">DAOM 180753</strain>
    </source>
</reference>
<name>A0AAI9TRF5_PENTH</name>
<comment type="caution">
    <text evidence="1">The sequence shown here is derived from an EMBL/GenBank/DDBJ whole genome shotgun (WGS) entry which is preliminary data.</text>
</comment>
<gene>
    <name evidence="1" type="ORF">VN97_g1886</name>
</gene>
<sequence length="90" mass="10649">MTMQPCQAPNTPTYICTLYLPVSYWCQQTYLLYDLPIQKVLRHSISITYFFSFRGWIPAVQVNIYQSKSKVEYMDLQAYHTKVIEIRTDG</sequence>
<proteinExistence type="predicted"/>
<organism evidence="1 2">
    <name type="scientific">Penicillium thymicola</name>
    <dbReference type="NCBI Taxonomy" id="293382"/>
    <lineage>
        <taxon>Eukaryota</taxon>
        <taxon>Fungi</taxon>
        <taxon>Dikarya</taxon>
        <taxon>Ascomycota</taxon>
        <taxon>Pezizomycotina</taxon>
        <taxon>Eurotiomycetes</taxon>
        <taxon>Eurotiomycetidae</taxon>
        <taxon>Eurotiales</taxon>
        <taxon>Aspergillaceae</taxon>
        <taxon>Penicillium</taxon>
    </lineage>
</organism>
<evidence type="ECO:0000313" key="2">
    <source>
        <dbReference type="Proteomes" id="UP001227192"/>
    </source>
</evidence>
<keyword evidence="2" id="KW-1185">Reference proteome</keyword>
<protein>
    <submittedName>
        <fullName evidence="1">Uncharacterized protein</fullName>
    </submittedName>
</protein>
<reference evidence="1" key="1">
    <citation type="submission" date="2015-06" db="EMBL/GenBank/DDBJ databases">
        <authorList>
            <person name="Nguyen H."/>
        </authorList>
    </citation>
    <scope>NUCLEOTIDE SEQUENCE</scope>
    <source>
        <strain evidence="1">DAOM 180753</strain>
    </source>
</reference>
<dbReference type="Proteomes" id="UP001227192">
    <property type="component" value="Unassembled WGS sequence"/>
</dbReference>
<dbReference type="AlphaFoldDB" id="A0AAI9TRF5"/>
<accession>A0AAI9TRF5</accession>